<organism evidence="1 2">
    <name type="scientific">[Clostridium] methylpentosum DSM 5476</name>
    <dbReference type="NCBI Taxonomy" id="537013"/>
    <lineage>
        <taxon>Bacteria</taxon>
        <taxon>Bacillati</taxon>
        <taxon>Bacillota</taxon>
        <taxon>Clostridia</taxon>
        <taxon>Eubacteriales</taxon>
        <taxon>Oscillospiraceae</taxon>
        <taxon>Oscillospiraceae incertae sedis</taxon>
    </lineage>
</organism>
<dbReference type="AlphaFoldDB" id="C0EID6"/>
<dbReference type="EMBL" id="ACEC01000126">
    <property type="protein sequence ID" value="EEG28732.1"/>
    <property type="molecule type" value="Genomic_DNA"/>
</dbReference>
<proteinExistence type="predicted"/>
<gene>
    <name evidence="1" type="ORF">CLOSTMETH_03631</name>
</gene>
<accession>C0EID6</accession>
<dbReference type="HOGENOM" id="CLU_1352676_0_0_9"/>
<evidence type="ECO:0000313" key="1">
    <source>
        <dbReference type="EMBL" id="EEG28732.1"/>
    </source>
</evidence>
<dbReference type="Proteomes" id="UP000003340">
    <property type="component" value="Unassembled WGS sequence"/>
</dbReference>
<keyword evidence="2" id="KW-1185">Reference proteome</keyword>
<sequence>MVHPVFPLTCSRECAAVQPASTPDSQPHNSESRPYLSAGTEQIGAVFRFKHSARGFVCPRFAQLRSSPRDCLRGCCFKSRLHSQNAISSDLFPPPPGSCDARFAGCRLCRQNCLPKKSSAAFNGGKYRLKQPMPSQENGKETEHLANPLAGLTPTTNCAKIIPVHRRVYQTNDMLDKMVGDPNCFIQLFLLSRRFYLCTRHH</sequence>
<comment type="caution">
    <text evidence="1">The sequence shown here is derived from an EMBL/GenBank/DDBJ whole genome shotgun (WGS) entry which is preliminary data.</text>
</comment>
<reference evidence="1 2" key="1">
    <citation type="submission" date="2009-01" db="EMBL/GenBank/DDBJ databases">
        <authorList>
            <person name="Fulton L."/>
            <person name="Clifton S."/>
            <person name="Fulton B."/>
            <person name="Xu J."/>
            <person name="Minx P."/>
            <person name="Pepin K.H."/>
            <person name="Johnson M."/>
            <person name="Bhonagiri V."/>
            <person name="Nash W.E."/>
            <person name="Mardis E.R."/>
            <person name="Wilson R.K."/>
        </authorList>
    </citation>
    <scope>NUCLEOTIDE SEQUENCE [LARGE SCALE GENOMIC DNA]</scope>
    <source>
        <strain evidence="1 2">DSM 5476</strain>
    </source>
</reference>
<protein>
    <submittedName>
        <fullName evidence="1">Uncharacterized protein</fullName>
    </submittedName>
</protein>
<evidence type="ECO:0000313" key="2">
    <source>
        <dbReference type="Proteomes" id="UP000003340"/>
    </source>
</evidence>
<name>C0EID6_9FIRM</name>
<dbReference type="STRING" id="537013.CLOSTMETH_03631"/>
<reference evidence="1 2" key="2">
    <citation type="submission" date="2009-02" db="EMBL/GenBank/DDBJ databases">
        <title>Draft genome sequence of Clostridium methylpentosum (DSM 5476).</title>
        <authorList>
            <person name="Sudarsanam P."/>
            <person name="Ley R."/>
            <person name="Guruge J."/>
            <person name="Turnbaugh P.J."/>
            <person name="Mahowald M."/>
            <person name="Liep D."/>
            <person name="Gordon J."/>
        </authorList>
    </citation>
    <scope>NUCLEOTIDE SEQUENCE [LARGE SCALE GENOMIC DNA]</scope>
    <source>
        <strain evidence="1 2">DSM 5476</strain>
    </source>
</reference>